<name>A0A4R3SVF1_9FIRM</name>
<dbReference type="EMBL" id="SMBP01000031">
    <property type="protein sequence ID" value="TCU52858.1"/>
    <property type="molecule type" value="Genomic_DNA"/>
</dbReference>
<proteinExistence type="predicted"/>
<accession>A0A4R3SVF1</accession>
<gene>
    <name evidence="1" type="ORF">EDD61_13124</name>
</gene>
<reference evidence="1 2" key="1">
    <citation type="submission" date="2019-03" db="EMBL/GenBank/DDBJ databases">
        <title>Genomic Encyclopedia of Type Strains, Phase IV (KMG-IV): sequencing the most valuable type-strain genomes for metagenomic binning, comparative biology and taxonomic classification.</title>
        <authorList>
            <person name="Goeker M."/>
        </authorList>
    </citation>
    <scope>NUCLEOTIDE SEQUENCE [LARGE SCALE GENOMIC DNA]</scope>
    <source>
        <strain evidence="1 2">DSM 29481</strain>
    </source>
</reference>
<dbReference type="Proteomes" id="UP000295773">
    <property type="component" value="Unassembled WGS sequence"/>
</dbReference>
<dbReference type="RefSeq" id="WP_132225765.1">
    <property type="nucleotide sequence ID" value="NZ_JANKBG010000032.1"/>
</dbReference>
<sequence length="298" mass="35282">METLLLQKLAEQLPLETMVEHDHEVRSTYLQKTLRFLHLIKKADILTVEEYTYLYKLRNKINDIWRNYLKGRMNTASSQMQNMLQCSFHHQTYEMMFDCIQQLPNVLYRGRVSLMPLLDCQDFYHIPFTKRYLIQNQRYSITGIPCLYLAGSLPCMYKELGKTNISYGEFRPLKAFSLLDVSVSYPQMEKRRYSHEQLFAFLCTMPLKYALSIWAKDNEKHAFKSNYVISQLLTAAVYNRKTDIKGICYASGKAKELPYEQRLNYVFLPTFQNLGQAYDEELMHSFQITVVKKEKQKV</sequence>
<protein>
    <submittedName>
        <fullName evidence="1">RES domain-containing protein</fullName>
    </submittedName>
</protein>
<comment type="caution">
    <text evidence="1">The sequence shown here is derived from an EMBL/GenBank/DDBJ whole genome shotgun (WGS) entry which is preliminary data.</text>
</comment>
<evidence type="ECO:0000313" key="1">
    <source>
        <dbReference type="EMBL" id="TCU52858.1"/>
    </source>
</evidence>
<dbReference type="AlphaFoldDB" id="A0A4R3SVF1"/>
<evidence type="ECO:0000313" key="2">
    <source>
        <dbReference type="Proteomes" id="UP000295773"/>
    </source>
</evidence>
<keyword evidence="2" id="KW-1185">Reference proteome</keyword>
<organism evidence="1 2">
    <name type="scientific">Longicatena caecimuris</name>
    <dbReference type="NCBI Taxonomy" id="1796635"/>
    <lineage>
        <taxon>Bacteria</taxon>
        <taxon>Bacillati</taxon>
        <taxon>Bacillota</taxon>
        <taxon>Erysipelotrichia</taxon>
        <taxon>Erysipelotrichales</taxon>
        <taxon>Erysipelotrichaceae</taxon>
        <taxon>Longicatena</taxon>
    </lineage>
</organism>